<comment type="caution">
    <text evidence="2">The sequence shown here is derived from an EMBL/GenBank/DDBJ whole genome shotgun (WGS) entry which is preliminary data.</text>
</comment>
<keyword evidence="1" id="KW-0812">Transmembrane</keyword>
<evidence type="ECO:0000313" key="2">
    <source>
        <dbReference type="EMBL" id="MCW7754906.1"/>
    </source>
</evidence>
<keyword evidence="3" id="KW-1185">Reference proteome</keyword>
<name>A0ABT3NCK3_9BACT</name>
<dbReference type="RefSeq" id="WP_265425817.1">
    <property type="nucleotide sequence ID" value="NZ_JAPFPW010000017.1"/>
</dbReference>
<feature type="transmembrane region" description="Helical" evidence="1">
    <location>
        <begin position="114"/>
        <end position="141"/>
    </location>
</feature>
<proteinExistence type="predicted"/>
<feature type="transmembrane region" description="Helical" evidence="1">
    <location>
        <begin position="224"/>
        <end position="245"/>
    </location>
</feature>
<accession>A0ABT3NCK3</accession>
<feature type="transmembrane region" description="Helical" evidence="1">
    <location>
        <begin position="35"/>
        <end position="53"/>
    </location>
</feature>
<protein>
    <recommendedName>
        <fullName evidence="4">O-antigen ligase domain-containing protein</fullName>
    </recommendedName>
</protein>
<feature type="transmembrane region" description="Helical" evidence="1">
    <location>
        <begin position="309"/>
        <end position="332"/>
    </location>
</feature>
<dbReference type="Proteomes" id="UP001209681">
    <property type="component" value="Unassembled WGS sequence"/>
</dbReference>
<sequence length="389" mass="44875">MIIFVRKKRIVWLLFFIAFAFCLKLIFSIQGMPDLYVYSGDILFAFILLYSYFKEGVKKEDVNLLTAIATFILIYAISSYWSGSSMFGAFKASARIFLPIMVCHRLLFYSNTNIFYPLIFKLACLVILLGILLLHFGFVYLEPMYERYQWWPPAYFQNRHSTAYVVLSMYILFCALFWNTSRYRYSYDALVLIVTFYYINNLLGVRTAVVALFVFIAMRLFKELALSYFIVINYLLMCIMVFYILEDPFNAGFSEYSNLSSGRLSIYLEKMNQLANNAFLNWFIGNGYGSDLTPSLALGNVYLNAHNDFLSLFIEVGFIGVLTFLIAMLSLYERAKAQSRDPNFCFVLFVVFLSTSIISNGIMVRPIASYLFFLSIVALAKQPGLVSVK</sequence>
<dbReference type="EMBL" id="JAPFPW010000017">
    <property type="protein sequence ID" value="MCW7754906.1"/>
    <property type="molecule type" value="Genomic_DNA"/>
</dbReference>
<reference evidence="2 3" key="1">
    <citation type="submission" date="2022-11" db="EMBL/GenBank/DDBJ databases">
        <title>Desulfobotulus tamanensis H1 sp. nov. - anaerobic, alkaliphilic, sulphate reducing bacterium isolated from terrestrial mud volcano.</title>
        <authorList>
            <person name="Frolova A."/>
            <person name="Merkel A.Y."/>
            <person name="Slobodkin A.I."/>
        </authorList>
    </citation>
    <scope>NUCLEOTIDE SEQUENCE [LARGE SCALE GENOMIC DNA]</scope>
    <source>
        <strain evidence="2 3">H1</strain>
    </source>
</reference>
<feature type="transmembrane region" description="Helical" evidence="1">
    <location>
        <begin position="62"/>
        <end position="81"/>
    </location>
</feature>
<feature type="transmembrane region" description="Helical" evidence="1">
    <location>
        <begin position="344"/>
        <end position="364"/>
    </location>
</feature>
<gene>
    <name evidence="2" type="ORF">OOT00_13015</name>
</gene>
<keyword evidence="1" id="KW-0472">Membrane</keyword>
<evidence type="ECO:0008006" key="4">
    <source>
        <dbReference type="Google" id="ProtNLM"/>
    </source>
</evidence>
<feature type="transmembrane region" description="Helical" evidence="1">
    <location>
        <begin position="162"/>
        <end position="178"/>
    </location>
</feature>
<evidence type="ECO:0000256" key="1">
    <source>
        <dbReference type="SAM" id="Phobius"/>
    </source>
</evidence>
<keyword evidence="1" id="KW-1133">Transmembrane helix</keyword>
<feature type="transmembrane region" description="Helical" evidence="1">
    <location>
        <begin position="12"/>
        <end position="29"/>
    </location>
</feature>
<organism evidence="2 3">
    <name type="scientific">Desulfobotulus pelophilus</name>
    <dbReference type="NCBI Taxonomy" id="2823377"/>
    <lineage>
        <taxon>Bacteria</taxon>
        <taxon>Pseudomonadati</taxon>
        <taxon>Thermodesulfobacteriota</taxon>
        <taxon>Desulfobacteria</taxon>
        <taxon>Desulfobacterales</taxon>
        <taxon>Desulfobacteraceae</taxon>
        <taxon>Desulfobotulus</taxon>
    </lineage>
</organism>
<evidence type="ECO:0000313" key="3">
    <source>
        <dbReference type="Proteomes" id="UP001209681"/>
    </source>
</evidence>
<feature type="transmembrane region" description="Helical" evidence="1">
    <location>
        <begin position="190"/>
        <end position="217"/>
    </location>
</feature>